<evidence type="ECO:0000313" key="3">
    <source>
        <dbReference type="Proteomes" id="UP000658656"/>
    </source>
</evidence>
<dbReference type="PANTHER" id="PTHR35569">
    <property type="entry name" value="CYANAMIDE HYDRATASE DDI2-RELATED"/>
    <property type="match status" value="1"/>
</dbReference>
<dbReference type="EMBL" id="BNAV01000003">
    <property type="protein sequence ID" value="GHF50015.1"/>
    <property type="molecule type" value="Genomic_DNA"/>
</dbReference>
<dbReference type="AlphaFoldDB" id="A0A8H9IYE3"/>
<dbReference type="RefSeq" id="WP_145934198.1">
    <property type="nucleotide sequence ID" value="NZ_BNAV01000003.1"/>
</dbReference>
<dbReference type="PANTHER" id="PTHR35569:SF1">
    <property type="entry name" value="CYANAMIDE HYDRATASE DDI2-RELATED"/>
    <property type="match status" value="1"/>
</dbReference>
<sequence length="199" mass="21712">MRLGDLPLPDTAACSHALEVTTTYSSPALVNHCLRAYVWAAAFGEARGIAFDAELLFVAAMLHDLSLVEEFDNHTVPFEVAGGHVAWVFAAGAGWPADRRRRLAEVIERHMWAEVDPAGDPDGFLLCTATGVDISGRHADELPAGFRAEVLAQYPRLTLTEEFLRCFQDQANRKPDSSAAAAMRNGLPARMARNPLEQP</sequence>
<dbReference type="CDD" id="cd00077">
    <property type="entry name" value="HDc"/>
    <property type="match status" value="1"/>
</dbReference>
<name>A0A8H9IYE3_9PSEU</name>
<proteinExistence type="predicted"/>
<dbReference type="OrthoDB" id="8478129at2"/>
<accession>A0A8H9IYE3</accession>
<dbReference type="SUPFAM" id="SSF109604">
    <property type="entry name" value="HD-domain/PDEase-like"/>
    <property type="match status" value="1"/>
</dbReference>
<gene>
    <name evidence="2" type="ORF">GCM10017566_23870</name>
</gene>
<dbReference type="Gene3D" id="1.10.3210.10">
    <property type="entry name" value="Hypothetical protein af1432"/>
    <property type="match status" value="1"/>
</dbReference>
<comment type="caution">
    <text evidence="2">The sequence shown here is derived from an EMBL/GenBank/DDBJ whole genome shotgun (WGS) entry which is preliminary data.</text>
</comment>
<evidence type="ECO:0000313" key="2">
    <source>
        <dbReference type="EMBL" id="GHF50015.1"/>
    </source>
</evidence>
<dbReference type="InterPro" id="IPR003607">
    <property type="entry name" value="HD/PDEase_dom"/>
</dbReference>
<reference evidence="2" key="2">
    <citation type="submission" date="2020-09" db="EMBL/GenBank/DDBJ databases">
        <authorList>
            <person name="Sun Q."/>
            <person name="Zhou Y."/>
        </authorList>
    </citation>
    <scope>NUCLEOTIDE SEQUENCE</scope>
    <source>
        <strain evidence="2">CGMCC 4.7679</strain>
    </source>
</reference>
<dbReference type="Proteomes" id="UP000658656">
    <property type="component" value="Unassembled WGS sequence"/>
</dbReference>
<reference evidence="2" key="1">
    <citation type="journal article" date="2014" name="Int. J. Syst. Evol. Microbiol.">
        <title>Complete genome sequence of Corynebacterium casei LMG S-19264T (=DSM 44701T), isolated from a smear-ripened cheese.</title>
        <authorList>
            <consortium name="US DOE Joint Genome Institute (JGI-PGF)"/>
            <person name="Walter F."/>
            <person name="Albersmeier A."/>
            <person name="Kalinowski J."/>
            <person name="Ruckert C."/>
        </authorList>
    </citation>
    <scope>NUCLEOTIDE SEQUENCE</scope>
    <source>
        <strain evidence="2">CGMCC 4.7679</strain>
    </source>
</reference>
<feature type="region of interest" description="Disordered" evidence="1">
    <location>
        <begin position="175"/>
        <end position="199"/>
    </location>
</feature>
<evidence type="ECO:0000256" key="1">
    <source>
        <dbReference type="SAM" id="MobiDB-lite"/>
    </source>
</evidence>
<organism evidence="2 3">
    <name type="scientific">Amycolatopsis bartoniae</name>
    <dbReference type="NCBI Taxonomy" id="941986"/>
    <lineage>
        <taxon>Bacteria</taxon>
        <taxon>Bacillati</taxon>
        <taxon>Actinomycetota</taxon>
        <taxon>Actinomycetes</taxon>
        <taxon>Pseudonocardiales</taxon>
        <taxon>Pseudonocardiaceae</taxon>
        <taxon>Amycolatopsis</taxon>
    </lineage>
</organism>
<protein>
    <submittedName>
        <fullName evidence="2">Cyanamide hydratase</fullName>
    </submittedName>
</protein>
<keyword evidence="3" id="KW-1185">Reference proteome</keyword>